<evidence type="ECO:0000256" key="7">
    <source>
        <dbReference type="ARBA" id="ARBA00024603"/>
    </source>
</evidence>
<dbReference type="GO" id="GO:0004222">
    <property type="term" value="F:metalloendopeptidase activity"/>
    <property type="evidence" value="ECO:0007669"/>
    <property type="project" value="UniProtKB-EC"/>
</dbReference>
<dbReference type="PANTHER" id="PTHR11804:SF84">
    <property type="entry name" value="SACCHAROLYSIN"/>
    <property type="match status" value="1"/>
</dbReference>
<dbReference type="GO" id="GO:0006508">
    <property type="term" value="P:proteolysis"/>
    <property type="evidence" value="ECO:0007669"/>
    <property type="project" value="UniProtKB-KW"/>
</dbReference>
<dbReference type="Proteomes" id="UP000007464">
    <property type="component" value="Chromosome"/>
</dbReference>
<keyword evidence="3 9" id="KW-0479">Metal-binding</keyword>
<keyword evidence="4 9" id="KW-0378">Hydrolase</keyword>
<dbReference type="GO" id="GO:0006518">
    <property type="term" value="P:peptide metabolic process"/>
    <property type="evidence" value="ECO:0007669"/>
    <property type="project" value="TreeGrafter"/>
</dbReference>
<keyword evidence="13" id="KW-1185">Reference proteome</keyword>
<reference evidence="12 13" key="1">
    <citation type="journal article" date="2010" name="BMC Genomics">
        <title>Unprecedented loss of ammonia assimilation capability in a urease-encoding bacterial mutualist.</title>
        <authorList>
            <person name="Williams L.E."/>
            <person name="Wernegreen J.J."/>
        </authorList>
    </citation>
    <scope>NUCLEOTIDE SEQUENCE [LARGE SCALE GENOMIC DNA]</scope>
    <source>
        <strain evidence="12 13">BVAF</strain>
    </source>
</reference>
<evidence type="ECO:0000256" key="4">
    <source>
        <dbReference type="ARBA" id="ARBA00022801"/>
    </source>
</evidence>
<dbReference type="Pfam" id="PF01432">
    <property type="entry name" value="Peptidase_M3"/>
    <property type="match status" value="1"/>
</dbReference>
<evidence type="ECO:0000256" key="8">
    <source>
        <dbReference type="ARBA" id="ARBA00026100"/>
    </source>
</evidence>
<sequence>MNKKFCNFDLPLFSMIKLNSINDLIKKRIDNCYTEVDRIVSLNKSITYWKDVYEPLRISENKLKKVWSIITHLNSVKHDLKLRVIYQNNLMSILEYRNWVNHHLGLYRLYKSLQNNSSYQLLSTIQQVALRKILSRYEISGIHLCGDKRKCYCRMMCMLSQLNTIFDNNVLDSIRGWKKIITDQSLLSGIPDDQLHIARLEAQRNQRLGWLFTLQYPVYLSVLSYCDNEDFRKELYWAFNTRASDQGPNAGKWDNTLVIDEILSLRYGIAKILGFNSYFEKSLQTKMIQNPTSILNFLKNLLNHVHPNAKKDFLKIQSFAKKYYSHKCVNPWDVKYFQEKQKSHLFQISEKELRFYFSEEKVLSEMFSIANRMYGIVIRERKDVDVWDSNVRFFDIFNHKNEWQGGFYLDLYMRRNKCEGAWMDIYSDTKNEDDMEYQMPIAYLICNFNASEDSGRPSLLTHGNIVTLFHEFGHVLHHILTSISISEISGVNGVELDVAEIPSVFMEKFCWDPTVLKSISQHYQTKNSLSNNMINDLLRLKTEQATHDLLKQIMCSLFDFKIHHEYSPKEKNPVLNIFNEIKQNTIVYPPFGDDRFPHSFAHIFSADDYAAGYYSYLWSDMLASSIWLHCKDLRLTDSQMGNLFLDHMVCMGQSIDFKQCFTCIKNKVVTTQAILKYYNIPIQNNLFFKLC</sequence>
<evidence type="ECO:0000259" key="11">
    <source>
        <dbReference type="Pfam" id="PF19310"/>
    </source>
</evidence>
<dbReference type="FunFam" id="3.40.390.10:FF:000009">
    <property type="entry name" value="Oligopeptidase A"/>
    <property type="match status" value="1"/>
</dbReference>
<dbReference type="Gene3D" id="1.10.1370.40">
    <property type="match status" value="1"/>
</dbReference>
<dbReference type="CDD" id="cd06456">
    <property type="entry name" value="M3A_DCP"/>
    <property type="match status" value="1"/>
</dbReference>
<comment type="catalytic activity">
    <reaction evidence="7">
        <text>Hydrolysis of oligopeptides, with broad specificity. Gly or Ala commonly occur as P1 or P1' residues, but more distant residues are also important, as is shown by the fact that Z-Gly-Pro-Gly-|-Gly-Pro-Ala is cleaved, but not Z-(Gly)(5).</text>
        <dbReference type="EC" id="3.4.24.70"/>
    </reaction>
</comment>
<dbReference type="InterPro" id="IPR034005">
    <property type="entry name" value="M3A_DCP"/>
</dbReference>
<dbReference type="InterPro" id="IPR001567">
    <property type="entry name" value="Pept_M3A_M3B_dom"/>
</dbReference>
<dbReference type="InterPro" id="IPR045090">
    <property type="entry name" value="Pept_M3A_M3B"/>
</dbReference>
<evidence type="ECO:0000256" key="5">
    <source>
        <dbReference type="ARBA" id="ARBA00022833"/>
    </source>
</evidence>
<dbReference type="InterPro" id="IPR024077">
    <property type="entry name" value="Neurolysin/TOP_dom2"/>
</dbReference>
<dbReference type="Gene3D" id="1.10.1370.10">
    <property type="entry name" value="Neurolysin, domain 3"/>
    <property type="match status" value="1"/>
</dbReference>
<evidence type="ECO:0000313" key="12">
    <source>
        <dbReference type="EMBL" id="ADV33436.1"/>
    </source>
</evidence>
<dbReference type="GO" id="GO:0005829">
    <property type="term" value="C:cytosol"/>
    <property type="evidence" value="ECO:0007669"/>
    <property type="project" value="UniProtKB-ARBA"/>
</dbReference>
<feature type="domain" description="Oligopeptidase A N-terminal" evidence="11">
    <location>
        <begin position="40"/>
        <end position="149"/>
    </location>
</feature>
<evidence type="ECO:0000256" key="9">
    <source>
        <dbReference type="RuleBase" id="RU003435"/>
    </source>
</evidence>
<dbReference type="HOGENOM" id="CLU_001805_4_1_6"/>
<dbReference type="EMBL" id="CP002189">
    <property type="protein sequence ID" value="ADV33436.1"/>
    <property type="molecule type" value="Genomic_DNA"/>
</dbReference>
<dbReference type="Gene3D" id="3.40.390.10">
    <property type="entry name" value="Collagenase (Catalytic Domain)"/>
    <property type="match status" value="1"/>
</dbReference>
<evidence type="ECO:0000256" key="1">
    <source>
        <dbReference type="ARBA" id="ARBA00006040"/>
    </source>
</evidence>
<evidence type="ECO:0000256" key="2">
    <source>
        <dbReference type="ARBA" id="ARBA00022670"/>
    </source>
</evidence>
<dbReference type="RefSeq" id="WP_013516361.1">
    <property type="nucleotide sequence ID" value="NC_014909.2"/>
</dbReference>
<dbReference type="AlphaFoldDB" id="E8Q5W7"/>
<feature type="domain" description="Peptidase M3A/M3B catalytic" evidence="10">
    <location>
        <begin position="223"/>
        <end position="676"/>
    </location>
</feature>
<accession>E8Q5W7</accession>
<dbReference type="PANTHER" id="PTHR11804">
    <property type="entry name" value="PROTEASE M3 THIMET OLIGOPEPTIDASE-RELATED"/>
    <property type="match status" value="1"/>
</dbReference>
<keyword evidence="2 9" id="KW-0645">Protease</keyword>
<dbReference type="Pfam" id="PF19310">
    <property type="entry name" value="TOP_N"/>
    <property type="match status" value="1"/>
</dbReference>
<comment type="similarity">
    <text evidence="1 9">Belongs to the peptidase M3 family.</text>
</comment>
<evidence type="ECO:0000313" key="13">
    <source>
        <dbReference type="Proteomes" id="UP000007464"/>
    </source>
</evidence>
<name>E8Q5W7_BLOVB</name>
<keyword evidence="6 9" id="KW-0482">Metalloprotease</keyword>
<dbReference type="InterPro" id="IPR045666">
    <property type="entry name" value="OpdA_N"/>
</dbReference>
<dbReference type="SUPFAM" id="SSF55486">
    <property type="entry name" value="Metalloproteases ('zincins'), catalytic domain"/>
    <property type="match status" value="1"/>
</dbReference>
<protein>
    <recommendedName>
        <fullName evidence="8">oligopeptidase A</fullName>
        <ecNumber evidence="8">3.4.24.70</ecNumber>
    </recommendedName>
</protein>
<evidence type="ECO:0000259" key="10">
    <source>
        <dbReference type="Pfam" id="PF01432"/>
    </source>
</evidence>
<dbReference type="EC" id="3.4.24.70" evidence="8"/>
<dbReference type="GO" id="GO:0046872">
    <property type="term" value="F:metal ion binding"/>
    <property type="evidence" value="ECO:0007669"/>
    <property type="project" value="UniProtKB-UniRule"/>
</dbReference>
<gene>
    <name evidence="12" type="primary">prlC</name>
    <name evidence="12" type="ordered locus">BVAF_022</name>
</gene>
<dbReference type="InterPro" id="IPR024079">
    <property type="entry name" value="MetalloPept_cat_dom_sf"/>
</dbReference>
<keyword evidence="5 9" id="KW-0862">Zinc</keyword>
<evidence type="ECO:0000256" key="6">
    <source>
        <dbReference type="ARBA" id="ARBA00023049"/>
    </source>
</evidence>
<comment type="cofactor">
    <cofactor evidence="9">
        <name>Zn(2+)</name>
        <dbReference type="ChEBI" id="CHEBI:29105"/>
    </cofactor>
    <text evidence="9">Binds 1 zinc ion.</text>
</comment>
<organism evidence="12 13">
    <name type="scientific">Blochmanniella vafra (strain BVAF)</name>
    <dbReference type="NCBI Taxonomy" id="859654"/>
    <lineage>
        <taxon>Bacteria</taxon>
        <taxon>Pseudomonadati</taxon>
        <taxon>Pseudomonadota</taxon>
        <taxon>Gammaproteobacteria</taxon>
        <taxon>Enterobacterales</taxon>
        <taxon>Enterobacteriaceae</taxon>
        <taxon>ant endosymbionts</taxon>
        <taxon>Candidatus Blochmanniella</taxon>
    </lineage>
</organism>
<dbReference type="KEGG" id="bva:BVAF_022"/>
<evidence type="ECO:0000256" key="3">
    <source>
        <dbReference type="ARBA" id="ARBA00022723"/>
    </source>
</evidence>
<proteinExistence type="inferred from homology"/>